<evidence type="ECO:0000313" key="1">
    <source>
        <dbReference type="EMBL" id="MBA2872725.1"/>
    </source>
</evidence>
<dbReference type="RefSeq" id="WP_181538481.1">
    <property type="nucleotide sequence ID" value="NZ_JACDUU010000008.1"/>
</dbReference>
<evidence type="ECO:0000313" key="2">
    <source>
        <dbReference type="Proteomes" id="UP000580891"/>
    </source>
</evidence>
<protein>
    <recommendedName>
        <fullName evidence="3">Small CPxCG-related zinc finger protein</fullName>
    </recommendedName>
</protein>
<accession>A0A7W0BWL7</accession>
<keyword evidence="2" id="KW-1185">Reference proteome</keyword>
<gene>
    <name evidence="1" type="ORF">HNQ85_003037</name>
</gene>
<organism evidence="1 2">
    <name type="scientific">[Anoxybacillus] calidus</name>
    <dbReference type="NCBI Taxonomy" id="575178"/>
    <lineage>
        <taxon>Bacteria</taxon>
        <taxon>Bacillati</taxon>
        <taxon>Bacillota</taxon>
        <taxon>Bacilli</taxon>
        <taxon>Bacillales</taxon>
        <taxon>Anoxybacillaceae</taxon>
        <taxon>Paranoxybacillus</taxon>
    </lineage>
</organism>
<evidence type="ECO:0008006" key="3">
    <source>
        <dbReference type="Google" id="ProtNLM"/>
    </source>
</evidence>
<proteinExistence type="predicted"/>
<reference evidence="1 2" key="1">
    <citation type="submission" date="2020-07" db="EMBL/GenBank/DDBJ databases">
        <title>Genomic Encyclopedia of Type Strains, Phase IV (KMG-IV): sequencing the most valuable type-strain genomes for metagenomic binning, comparative biology and taxonomic classification.</title>
        <authorList>
            <person name="Goeker M."/>
        </authorList>
    </citation>
    <scope>NUCLEOTIDE SEQUENCE [LARGE SCALE GENOMIC DNA]</scope>
    <source>
        <strain evidence="1 2">DSM 25220</strain>
    </source>
</reference>
<dbReference type="EMBL" id="JACDUU010000008">
    <property type="protein sequence ID" value="MBA2872725.1"/>
    <property type="molecule type" value="Genomic_DNA"/>
</dbReference>
<dbReference type="AlphaFoldDB" id="A0A7W0BWL7"/>
<comment type="caution">
    <text evidence="1">The sequence shown here is derived from an EMBL/GenBank/DDBJ whole genome shotgun (WGS) entry which is preliminary data.</text>
</comment>
<dbReference type="Proteomes" id="UP000580891">
    <property type="component" value="Unassembled WGS sequence"/>
</dbReference>
<sequence>MSEKCFYCESDIDEQETIHQVSFYTNDEEREETLCPDCYQEWLQGIKG</sequence>
<name>A0A7W0BWL7_9BACL</name>